<dbReference type="EMBL" id="CM042037">
    <property type="protein sequence ID" value="KAI3742249.1"/>
    <property type="molecule type" value="Genomic_DNA"/>
</dbReference>
<dbReference type="Proteomes" id="UP001056120">
    <property type="component" value="Linkage Group LG20"/>
</dbReference>
<protein>
    <submittedName>
        <fullName evidence="1">Uncharacterized protein</fullName>
    </submittedName>
</protein>
<evidence type="ECO:0000313" key="2">
    <source>
        <dbReference type="Proteomes" id="UP001056120"/>
    </source>
</evidence>
<organism evidence="1 2">
    <name type="scientific">Smallanthus sonchifolius</name>
    <dbReference type="NCBI Taxonomy" id="185202"/>
    <lineage>
        <taxon>Eukaryota</taxon>
        <taxon>Viridiplantae</taxon>
        <taxon>Streptophyta</taxon>
        <taxon>Embryophyta</taxon>
        <taxon>Tracheophyta</taxon>
        <taxon>Spermatophyta</taxon>
        <taxon>Magnoliopsida</taxon>
        <taxon>eudicotyledons</taxon>
        <taxon>Gunneridae</taxon>
        <taxon>Pentapetalae</taxon>
        <taxon>asterids</taxon>
        <taxon>campanulids</taxon>
        <taxon>Asterales</taxon>
        <taxon>Asteraceae</taxon>
        <taxon>Asteroideae</taxon>
        <taxon>Heliantheae alliance</taxon>
        <taxon>Millerieae</taxon>
        <taxon>Smallanthus</taxon>
    </lineage>
</organism>
<evidence type="ECO:0000313" key="1">
    <source>
        <dbReference type="EMBL" id="KAI3742249.1"/>
    </source>
</evidence>
<reference evidence="2" key="1">
    <citation type="journal article" date="2022" name="Mol. Ecol. Resour.">
        <title>The genomes of chicory, endive, great burdock and yacon provide insights into Asteraceae palaeo-polyploidization history and plant inulin production.</title>
        <authorList>
            <person name="Fan W."/>
            <person name="Wang S."/>
            <person name="Wang H."/>
            <person name="Wang A."/>
            <person name="Jiang F."/>
            <person name="Liu H."/>
            <person name="Zhao H."/>
            <person name="Xu D."/>
            <person name="Zhang Y."/>
        </authorList>
    </citation>
    <scope>NUCLEOTIDE SEQUENCE [LARGE SCALE GENOMIC DNA]</scope>
    <source>
        <strain evidence="2">cv. Yunnan</strain>
    </source>
</reference>
<proteinExistence type="predicted"/>
<accession>A0ACB9D6N1</accession>
<reference evidence="1 2" key="2">
    <citation type="journal article" date="2022" name="Mol. Ecol. Resour.">
        <title>The genomes of chicory, endive, great burdock and yacon provide insights into Asteraceae paleo-polyploidization history and plant inulin production.</title>
        <authorList>
            <person name="Fan W."/>
            <person name="Wang S."/>
            <person name="Wang H."/>
            <person name="Wang A."/>
            <person name="Jiang F."/>
            <person name="Liu H."/>
            <person name="Zhao H."/>
            <person name="Xu D."/>
            <person name="Zhang Y."/>
        </authorList>
    </citation>
    <scope>NUCLEOTIDE SEQUENCE [LARGE SCALE GENOMIC DNA]</scope>
    <source>
        <strain evidence="2">cv. Yunnan</strain>
        <tissue evidence="1">Leaves</tissue>
    </source>
</reference>
<sequence length="133" mass="13790">MINILFDYGRERNNYSASEYGDVAISTGPNARDADNAIPHSGSGASGKSEVTHVNSTHVDLSGNFASIANTSVGSSRFTAYHSSMNENDVSDGKTLLAGGVSENGVSSYVAVDLHICQGGGVCNMSRGIGKKE</sequence>
<gene>
    <name evidence="1" type="ORF">L1987_59929</name>
</gene>
<keyword evidence="2" id="KW-1185">Reference proteome</keyword>
<comment type="caution">
    <text evidence="1">The sequence shown here is derived from an EMBL/GenBank/DDBJ whole genome shotgun (WGS) entry which is preliminary data.</text>
</comment>
<name>A0ACB9D6N1_9ASTR</name>